<dbReference type="Pfam" id="PF00126">
    <property type="entry name" value="HTH_1"/>
    <property type="match status" value="1"/>
</dbReference>
<dbReference type="SUPFAM" id="SSF53850">
    <property type="entry name" value="Periplasmic binding protein-like II"/>
    <property type="match status" value="1"/>
</dbReference>
<comment type="similarity">
    <text evidence="1">Belongs to the LysR transcriptional regulatory family.</text>
</comment>
<keyword evidence="4" id="KW-0804">Transcription</keyword>
<accession>A0AA42CM58</accession>
<dbReference type="InterPro" id="IPR005119">
    <property type="entry name" value="LysR_subst-bd"/>
</dbReference>
<evidence type="ECO:0000259" key="5">
    <source>
        <dbReference type="PROSITE" id="PS50931"/>
    </source>
</evidence>
<dbReference type="Gene3D" id="1.10.10.10">
    <property type="entry name" value="Winged helix-like DNA-binding domain superfamily/Winged helix DNA-binding domain"/>
    <property type="match status" value="1"/>
</dbReference>
<name>A0AA42CM58_9HYPH</name>
<evidence type="ECO:0000313" key="7">
    <source>
        <dbReference type="Proteomes" id="UP001165667"/>
    </source>
</evidence>
<dbReference type="InterPro" id="IPR036388">
    <property type="entry name" value="WH-like_DNA-bd_sf"/>
</dbReference>
<keyword evidence="2" id="KW-0805">Transcription regulation</keyword>
<dbReference type="GO" id="GO:0005829">
    <property type="term" value="C:cytosol"/>
    <property type="evidence" value="ECO:0007669"/>
    <property type="project" value="TreeGrafter"/>
</dbReference>
<sequence length="339" mass="36817">MASSPPAGGDDIESLTDIRIFVAAYEERSFTAAAMREHATQSGVSQHIRKLEEAYGVSLFTRSKGQVAPTPAADAYYERCIQVLRCLAAGKSAVRAFAGIAGDVHVGLMPTMTRATLAPSIKRVVEEHPNVVVHVVEAYSRILTEKVITGDLDFAIVPAFVGGPGLKVQPFLQTWETLVAHPNRGAHLSRVRLRDGPPLRVVLPSGVNTRRGTLDTYIRSNAVPIDRMLEMDTMMGALDLVATSDWVTIVPALLMNGDIDGRQFSVSLIVDPVATLDLVLIEPLRQTLSPAAQAFLDIIKAEAHRLNEVWRELFSETVAPHQTPSIAFRAADLPQTALT</sequence>
<evidence type="ECO:0000256" key="1">
    <source>
        <dbReference type="ARBA" id="ARBA00009437"/>
    </source>
</evidence>
<dbReference type="RefSeq" id="WP_282587570.1">
    <property type="nucleotide sequence ID" value="NZ_JAMOIM010000022.1"/>
</dbReference>
<comment type="caution">
    <text evidence="6">The sequence shown here is derived from an EMBL/GenBank/DDBJ whole genome shotgun (WGS) entry which is preliminary data.</text>
</comment>
<dbReference type="AlphaFoldDB" id="A0AA42CM58"/>
<dbReference type="Proteomes" id="UP001165667">
    <property type="component" value="Unassembled WGS sequence"/>
</dbReference>
<organism evidence="6 7">
    <name type="scientific">Lichenifustis flavocetrariae</name>
    <dbReference type="NCBI Taxonomy" id="2949735"/>
    <lineage>
        <taxon>Bacteria</taxon>
        <taxon>Pseudomonadati</taxon>
        <taxon>Pseudomonadota</taxon>
        <taxon>Alphaproteobacteria</taxon>
        <taxon>Hyphomicrobiales</taxon>
        <taxon>Lichenihabitantaceae</taxon>
        <taxon>Lichenifustis</taxon>
    </lineage>
</organism>
<dbReference type="PANTHER" id="PTHR30419">
    <property type="entry name" value="HTH-TYPE TRANSCRIPTIONAL REGULATOR YBHD"/>
    <property type="match status" value="1"/>
</dbReference>
<dbReference type="InterPro" id="IPR050950">
    <property type="entry name" value="HTH-type_LysR_regulators"/>
</dbReference>
<dbReference type="GO" id="GO:0003700">
    <property type="term" value="F:DNA-binding transcription factor activity"/>
    <property type="evidence" value="ECO:0007669"/>
    <property type="project" value="InterPro"/>
</dbReference>
<proteinExistence type="inferred from homology"/>
<dbReference type="EMBL" id="JAMOIM010000022">
    <property type="protein sequence ID" value="MCW6511191.1"/>
    <property type="molecule type" value="Genomic_DNA"/>
</dbReference>
<dbReference type="Gene3D" id="3.40.190.290">
    <property type="match status" value="1"/>
</dbReference>
<evidence type="ECO:0000256" key="2">
    <source>
        <dbReference type="ARBA" id="ARBA00023015"/>
    </source>
</evidence>
<feature type="domain" description="HTH lysR-type" evidence="5">
    <location>
        <begin position="13"/>
        <end position="70"/>
    </location>
</feature>
<dbReference type="InterPro" id="IPR036390">
    <property type="entry name" value="WH_DNA-bd_sf"/>
</dbReference>
<dbReference type="PROSITE" id="PS50931">
    <property type="entry name" value="HTH_LYSR"/>
    <property type="match status" value="1"/>
</dbReference>
<dbReference type="Pfam" id="PF03466">
    <property type="entry name" value="LysR_substrate"/>
    <property type="match status" value="1"/>
</dbReference>
<protein>
    <submittedName>
        <fullName evidence="6">LysR family transcriptional regulator</fullName>
    </submittedName>
</protein>
<dbReference type="SUPFAM" id="SSF46785">
    <property type="entry name" value="Winged helix' DNA-binding domain"/>
    <property type="match status" value="1"/>
</dbReference>
<gene>
    <name evidence="6" type="ORF">M8523_24620</name>
</gene>
<evidence type="ECO:0000256" key="3">
    <source>
        <dbReference type="ARBA" id="ARBA00023125"/>
    </source>
</evidence>
<reference evidence="6" key="1">
    <citation type="submission" date="2022-05" db="EMBL/GenBank/DDBJ databases">
        <authorList>
            <person name="Pankratov T."/>
        </authorList>
    </citation>
    <scope>NUCLEOTIDE SEQUENCE</scope>
    <source>
        <strain evidence="6">BP6-180914</strain>
    </source>
</reference>
<evidence type="ECO:0000256" key="4">
    <source>
        <dbReference type="ARBA" id="ARBA00023163"/>
    </source>
</evidence>
<dbReference type="GO" id="GO:0003677">
    <property type="term" value="F:DNA binding"/>
    <property type="evidence" value="ECO:0007669"/>
    <property type="project" value="UniProtKB-KW"/>
</dbReference>
<keyword evidence="7" id="KW-1185">Reference proteome</keyword>
<dbReference type="PRINTS" id="PR00039">
    <property type="entry name" value="HTHLYSR"/>
</dbReference>
<keyword evidence="3" id="KW-0238">DNA-binding</keyword>
<evidence type="ECO:0000313" key="6">
    <source>
        <dbReference type="EMBL" id="MCW6511191.1"/>
    </source>
</evidence>
<dbReference type="InterPro" id="IPR000847">
    <property type="entry name" value="LysR_HTH_N"/>
</dbReference>
<dbReference type="CDD" id="cd05466">
    <property type="entry name" value="PBP2_LTTR_substrate"/>
    <property type="match status" value="1"/>
</dbReference>